<evidence type="ECO:0000313" key="1">
    <source>
        <dbReference type="EMBL" id="PMD43013.1"/>
    </source>
</evidence>
<dbReference type="AlphaFoldDB" id="A0A2J6RWZ5"/>
<evidence type="ECO:0000313" key="2">
    <source>
        <dbReference type="Proteomes" id="UP000235786"/>
    </source>
</evidence>
<name>A0A2J6RWZ5_HYAVF</name>
<gene>
    <name evidence="1" type="ORF">L207DRAFT_484111</name>
</gene>
<proteinExistence type="predicted"/>
<organism evidence="1 2">
    <name type="scientific">Hyaloscypha variabilis (strain UAMH 11265 / GT02V1 / F)</name>
    <name type="common">Meliniomyces variabilis</name>
    <dbReference type="NCBI Taxonomy" id="1149755"/>
    <lineage>
        <taxon>Eukaryota</taxon>
        <taxon>Fungi</taxon>
        <taxon>Dikarya</taxon>
        <taxon>Ascomycota</taxon>
        <taxon>Pezizomycotina</taxon>
        <taxon>Leotiomycetes</taxon>
        <taxon>Helotiales</taxon>
        <taxon>Hyaloscyphaceae</taxon>
        <taxon>Hyaloscypha</taxon>
        <taxon>Hyaloscypha variabilis</taxon>
    </lineage>
</organism>
<dbReference type="EMBL" id="KZ613942">
    <property type="protein sequence ID" value="PMD43013.1"/>
    <property type="molecule type" value="Genomic_DNA"/>
</dbReference>
<dbReference type="SUPFAM" id="SSF51735">
    <property type="entry name" value="NAD(P)-binding Rossmann-fold domains"/>
    <property type="match status" value="1"/>
</dbReference>
<accession>A0A2J6RWZ5</accession>
<dbReference type="OrthoDB" id="3535423at2759"/>
<dbReference type="PANTHER" id="PTHR14097">
    <property type="entry name" value="OXIDOREDUCTASE HTATIP2"/>
    <property type="match status" value="1"/>
</dbReference>
<dbReference type="Gene3D" id="3.40.50.720">
    <property type="entry name" value="NAD(P)-binding Rossmann-like Domain"/>
    <property type="match status" value="1"/>
</dbReference>
<evidence type="ECO:0008006" key="3">
    <source>
        <dbReference type="Google" id="ProtNLM"/>
    </source>
</evidence>
<reference evidence="1 2" key="1">
    <citation type="submission" date="2016-04" db="EMBL/GenBank/DDBJ databases">
        <title>A degradative enzymes factory behind the ericoid mycorrhizal symbiosis.</title>
        <authorList>
            <consortium name="DOE Joint Genome Institute"/>
            <person name="Martino E."/>
            <person name="Morin E."/>
            <person name="Grelet G."/>
            <person name="Kuo A."/>
            <person name="Kohler A."/>
            <person name="Daghino S."/>
            <person name="Barry K."/>
            <person name="Choi C."/>
            <person name="Cichocki N."/>
            <person name="Clum A."/>
            <person name="Copeland A."/>
            <person name="Hainaut M."/>
            <person name="Haridas S."/>
            <person name="Labutti K."/>
            <person name="Lindquist E."/>
            <person name="Lipzen A."/>
            <person name="Khouja H.-R."/>
            <person name="Murat C."/>
            <person name="Ohm R."/>
            <person name="Olson A."/>
            <person name="Spatafora J."/>
            <person name="Veneault-Fourrey C."/>
            <person name="Henrissat B."/>
            <person name="Grigoriev I."/>
            <person name="Martin F."/>
            <person name="Perotto S."/>
        </authorList>
    </citation>
    <scope>NUCLEOTIDE SEQUENCE [LARGE SCALE GENOMIC DNA]</scope>
    <source>
        <strain evidence="1 2">F</strain>
    </source>
</reference>
<keyword evidence="2" id="KW-1185">Reference proteome</keyword>
<protein>
    <recommendedName>
        <fullName evidence="3">NAD(P)-binding domain-containing protein</fullName>
    </recommendedName>
</protein>
<dbReference type="InterPro" id="IPR036291">
    <property type="entry name" value="NAD(P)-bd_dom_sf"/>
</dbReference>
<dbReference type="PANTHER" id="PTHR14097:SF9">
    <property type="entry name" value="EPIMERASE, PUTATIVE (AFU_ORTHOLOGUE AFUA_8G07320)-RELATED"/>
    <property type="match status" value="1"/>
</dbReference>
<dbReference type="Proteomes" id="UP000235786">
    <property type="component" value="Unassembled WGS sequence"/>
</dbReference>
<sequence>MKYILTGTSGFIGSEILTHCLSNPLITSLLILSRRPLPDIESRDPRIKVLVLDNFLSYPESTKSELSGVKAVLWTLGGSNSRPTPKGKCDEVEVQYPLALARALIEASKKPAEHVCHVVKIRFLFISGTFSVRDQKKSLWMLEEGRKARGLAETKLFELAEENSDFEAVVVKCGYVLKKDSAVPEVLVGVSRNAIRVDELAVAMVEIAVGGSGSKTFGNSELRSMGKRLLKERKER</sequence>
<dbReference type="STRING" id="1149755.A0A2J6RWZ5"/>